<dbReference type="Pfam" id="PF08766">
    <property type="entry name" value="DEK_C"/>
    <property type="match status" value="1"/>
</dbReference>
<evidence type="ECO:0000256" key="1">
    <source>
        <dbReference type="SAM" id="MobiDB-lite"/>
    </source>
</evidence>
<accession>A0AAV6KGV4</accession>
<comment type="caution">
    <text evidence="3">The sequence shown here is derived from an EMBL/GenBank/DDBJ whole genome shotgun (WGS) entry which is preliminary data.</text>
</comment>
<feature type="region of interest" description="Disordered" evidence="1">
    <location>
        <begin position="40"/>
        <end position="90"/>
    </location>
</feature>
<evidence type="ECO:0000313" key="4">
    <source>
        <dbReference type="Proteomes" id="UP000823749"/>
    </source>
</evidence>
<proteinExistence type="predicted"/>
<feature type="domain" description="DEK-C" evidence="2">
    <location>
        <begin position="1"/>
        <end position="34"/>
    </location>
</feature>
<organism evidence="3 4">
    <name type="scientific">Rhododendron griersonianum</name>
    <dbReference type="NCBI Taxonomy" id="479676"/>
    <lineage>
        <taxon>Eukaryota</taxon>
        <taxon>Viridiplantae</taxon>
        <taxon>Streptophyta</taxon>
        <taxon>Embryophyta</taxon>
        <taxon>Tracheophyta</taxon>
        <taxon>Spermatophyta</taxon>
        <taxon>Magnoliopsida</taxon>
        <taxon>eudicotyledons</taxon>
        <taxon>Gunneridae</taxon>
        <taxon>Pentapetalae</taxon>
        <taxon>asterids</taxon>
        <taxon>Ericales</taxon>
        <taxon>Ericaceae</taxon>
        <taxon>Ericoideae</taxon>
        <taxon>Rhodoreae</taxon>
        <taxon>Rhododendron</taxon>
    </lineage>
</organism>
<evidence type="ECO:0000313" key="3">
    <source>
        <dbReference type="EMBL" id="KAG5551509.1"/>
    </source>
</evidence>
<reference evidence="3" key="1">
    <citation type="submission" date="2020-08" db="EMBL/GenBank/DDBJ databases">
        <title>Plant Genome Project.</title>
        <authorList>
            <person name="Zhang R.-G."/>
        </authorList>
    </citation>
    <scope>NUCLEOTIDE SEQUENCE</scope>
    <source>
        <strain evidence="3">WSP0</strain>
        <tissue evidence="3">Leaf</tissue>
    </source>
</reference>
<dbReference type="PROSITE" id="PS51998">
    <property type="entry name" value="DEK_C"/>
    <property type="match status" value="1"/>
</dbReference>
<dbReference type="Gene3D" id="1.10.10.60">
    <property type="entry name" value="Homeodomain-like"/>
    <property type="match status" value="1"/>
</dbReference>
<keyword evidence="4" id="KW-1185">Reference proteome</keyword>
<feature type="compositionally biased region" description="Acidic residues" evidence="1">
    <location>
        <begin position="62"/>
        <end position="79"/>
    </location>
</feature>
<dbReference type="SUPFAM" id="SSF109715">
    <property type="entry name" value="DEK C-terminal domain"/>
    <property type="match status" value="1"/>
</dbReference>
<evidence type="ECO:0000259" key="2">
    <source>
        <dbReference type="PROSITE" id="PS51998"/>
    </source>
</evidence>
<dbReference type="EMBL" id="JACTNZ010000004">
    <property type="protein sequence ID" value="KAG5551509.1"/>
    <property type="molecule type" value="Genomic_DNA"/>
</dbReference>
<name>A0AAV6KGV4_9ERIC</name>
<dbReference type="InterPro" id="IPR014876">
    <property type="entry name" value="DEK_C"/>
</dbReference>
<dbReference type="Proteomes" id="UP000823749">
    <property type="component" value="Chromosome 4"/>
</dbReference>
<sequence length="90" mass="10128">MTTGTVRRKLEEDFEIDLSEKKAFIREQVDVYLQNHLKTFKADDDEGEGSEAEAATGVKSGEEEEEEEEEEEGEEEDVETSNGKGVVERG</sequence>
<gene>
    <name evidence="3" type="ORF">RHGRI_009805</name>
</gene>
<protein>
    <recommendedName>
        <fullName evidence="2">DEK-C domain-containing protein</fullName>
    </recommendedName>
</protein>
<dbReference type="AlphaFoldDB" id="A0AAV6KGV4"/>